<dbReference type="Gene3D" id="2.170.260.10">
    <property type="entry name" value="paz domain"/>
    <property type="match status" value="1"/>
</dbReference>
<dbReference type="WBParaSite" id="Gr19_v10_g2719.t1">
    <property type="protein sequence ID" value="Gr19_v10_g2719.t1"/>
    <property type="gene ID" value="Gr19_v10_g2719"/>
</dbReference>
<accession>A0A914HPL7</accession>
<reference evidence="3" key="1">
    <citation type="submission" date="2022-11" db="UniProtKB">
        <authorList>
            <consortium name="WormBaseParasite"/>
        </authorList>
    </citation>
    <scope>IDENTIFICATION</scope>
</reference>
<feature type="compositionally biased region" description="Acidic residues" evidence="1">
    <location>
        <begin position="84"/>
        <end position="103"/>
    </location>
</feature>
<dbReference type="CDD" id="cd02846">
    <property type="entry name" value="PAZ_argonaute_like"/>
    <property type="match status" value="1"/>
</dbReference>
<proteinExistence type="predicted"/>
<keyword evidence="2" id="KW-1185">Reference proteome</keyword>
<evidence type="ECO:0000313" key="2">
    <source>
        <dbReference type="Proteomes" id="UP000887572"/>
    </source>
</evidence>
<dbReference type="AlphaFoldDB" id="A0A914HPL7"/>
<feature type="region of interest" description="Disordered" evidence="1">
    <location>
        <begin position="1"/>
        <end position="56"/>
    </location>
</feature>
<feature type="region of interest" description="Disordered" evidence="1">
    <location>
        <begin position="84"/>
        <end position="143"/>
    </location>
</feature>
<organism evidence="2 3">
    <name type="scientific">Globodera rostochiensis</name>
    <name type="common">Golden nematode worm</name>
    <name type="synonym">Heterodera rostochiensis</name>
    <dbReference type="NCBI Taxonomy" id="31243"/>
    <lineage>
        <taxon>Eukaryota</taxon>
        <taxon>Metazoa</taxon>
        <taxon>Ecdysozoa</taxon>
        <taxon>Nematoda</taxon>
        <taxon>Chromadorea</taxon>
        <taxon>Rhabditida</taxon>
        <taxon>Tylenchina</taxon>
        <taxon>Tylenchomorpha</taxon>
        <taxon>Tylenchoidea</taxon>
        <taxon>Heteroderidae</taxon>
        <taxon>Heteroderinae</taxon>
        <taxon>Globodera</taxon>
    </lineage>
</organism>
<evidence type="ECO:0000313" key="3">
    <source>
        <dbReference type="WBParaSite" id="Gr19_v10_g2719.t1"/>
    </source>
</evidence>
<protein>
    <submittedName>
        <fullName evidence="3">PAZ domain-containing protein</fullName>
    </submittedName>
</protein>
<evidence type="ECO:0000256" key="1">
    <source>
        <dbReference type="SAM" id="MobiDB-lite"/>
    </source>
</evidence>
<sequence length="362" mass="39619">MDSISNVAWLLNPTSGGERDRNMADALGTDNNAHAPPRQGRPLSQHSTMDYDEKEDDMAVIDKTPYDEGEQMATHGRLLLFVDDSDGEENDDIEEKEDVEDIELGSGDQNAEKLVDGEENGGNSASADAKATSAPATGDTATVEEIMEPTEEIIFPLLDYLCTFNDCSLKELQVLFHSVQARQRMVTHLQHNCLLRTGHLKPPERNVGLHCHDLSAQNANRTFACGGYLELTVRQYYFAKHGLKLKHPYLPCMIEFGGGAHASYYPLELVHVIVEHPKQQGPHAVAFLKLLNRNNNNNNNNVSSSNAGVADERVTDARLSGGRPAAEGLPSSTPLPAPQAPSHRCCCCCGCGCTTVETRPRR</sequence>
<dbReference type="SUPFAM" id="SSF101690">
    <property type="entry name" value="PAZ domain"/>
    <property type="match status" value="1"/>
</dbReference>
<dbReference type="Proteomes" id="UP000887572">
    <property type="component" value="Unplaced"/>
</dbReference>
<dbReference type="InterPro" id="IPR036085">
    <property type="entry name" value="PAZ_dom_sf"/>
</dbReference>
<name>A0A914HPL7_GLORO</name>
<feature type="compositionally biased region" description="Low complexity" evidence="1">
    <location>
        <begin position="124"/>
        <end position="136"/>
    </location>
</feature>